<accession>A0A142NM92</accession>
<sequence>MESARTAALDHEGREEEALDVRNQADRTAHSRELILDATIECLLREGYAATTTVRVQAMAGVTRGRLLHHFPSKQDLLTAAVARLGEQRLNRRLEDEDDEFDRMLGEARPGESDLGARADWAILTLWTGLMHSSFFSALELWTASRTDDELADSVRSHEKIVLDRVRENARELFGSEITRRPGYDEFFTMVFASMRGMAVTYTFSRRDPHREPMLSTWKRAARTLLLDAVE</sequence>
<dbReference type="AlphaFoldDB" id="A0A142NM92"/>
<dbReference type="Proteomes" id="UP000075950">
    <property type="component" value="Chromosome"/>
</dbReference>
<dbReference type="SUPFAM" id="SSF46689">
    <property type="entry name" value="Homeodomain-like"/>
    <property type="match status" value="1"/>
</dbReference>
<keyword evidence="3" id="KW-0804">Transcription</keyword>
<evidence type="ECO:0000313" key="7">
    <source>
        <dbReference type="Proteomes" id="UP000075950"/>
    </source>
</evidence>
<dbReference type="InterPro" id="IPR009057">
    <property type="entry name" value="Homeodomain-like_sf"/>
</dbReference>
<evidence type="ECO:0000256" key="3">
    <source>
        <dbReference type="ARBA" id="ARBA00023163"/>
    </source>
</evidence>
<keyword evidence="2 4" id="KW-0238">DNA-binding</keyword>
<evidence type="ECO:0000256" key="2">
    <source>
        <dbReference type="ARBA" id="ARBA00023125"/>
    </source>
</evidence>
<evidence type="ECO:0000313" key="6">
    <source>
        <dbReference type="EMBL" id="AMT93500.1"/>
    </source>
</evidence>
<dbReference type="EMBL" id="CP014869">
    <property type="protein sequence ID" value="AMT93500.1"/>
    <property type="molecule type" value="Genomic_DNA"/>
</dbReference>
<dbReference type="PRINTS" id="PR00455">
    <property type="entry name" value="HTHTETR"/>
</dbReference>
<dbReference type="InterPro" id="IPR050109">
    <property type="entry name" value="HTH-type_TetR-like_transc_reg"/>
</dbReference>
<dbReference type="Gene3D" id="1.10.357.10">
    <property type="entry name" value="Tetracycline Repressor, domain 2"/>
    <property type="match status" value="1"/>
</dbReference>
<dbReference type="GO" id="GO:0003700">
    <property type="term" value="F:DNA-binding transcription factor activity"/>
    <property type="evidence" value="ECO:0007669"/>
    <property type="project" value="TreeGrafter"/>
</dbReference>
<feature type="DNA-binding region" description="H-T-H motif" evidence="4">
    <location>
        <begin position="52"/>
        <end position="71"/>
    </location>
</feature>
<dbReference type="InterPro" id="IPR001647">
    <property type="entry name" value="HTH_TetR"/>
</dbReference>
<feature type="domain" description="HTH tetR-type" evidence="5">
    <location>
        <begin position="29"/>
        <end position="89"/>
    </location>
</feature>
<dbReference type="PANTHER" id="PTHR30055:SF234">
    <property type="entry name" value="HTH-TYPE TRANSCRIPTIONAL REGULATOR BETI"/>
    <property type="match status" value="1"/>
</dbReference>
<dbReference type="PROSITE" id="PS50977">
    <property type="entry name" value="HTH_TETR_2"/>
    <property type="match status" value="1"/>
</dbReference>
<reference evidence="7" key="1">
    <citation type="submission" date="2016-03" db="EMBL/GenBank/DDBJ databases">
        <authorList>
            <person name="Ploux O."/>
        </authorList>
    </citation>
    <scope>NUCLEOTIDE SEQUENCE [LARGE SCALE GENOMIC DNA]</scope>
    <source>
        <strain evidence="7">BS258</strain>
    </source>
</reference>
<dbReference type="Pfam" id="PF00440">
    <property type="entry name" value="TetR_N"/>
    <property type="match status" value="1"/>
</dbReference>
<organism evidence="6 7">
    <name type="scientific">Brevibacterium linens</name>
    <dbReference type="NCBI Taxonomy" id="1703"/>
    <lineage>
        <taxon>Bacteria</taxon>
        <taxon>Bacillati</taxon>
        <taxon>Actinomycetota</taxon>
        <taxon>Actinomycetes</taxon>
        <taxon>Micrococcales</taxon>
        <taxon>Brevibacteriaceae</taxon>
        <taxon>Brevibacterium</taxon>
    </lineage>
</organism>
<gene>
    <name evidence="6" type="ORF">A2T55_06640</name>
</gene>
<proteinExistence type="predicted"/>
<protein>
    <recommendedName>
        <fullName evidence="5">HTH tetR-type domain-containing protein</fullName>
    </recommendedName>
</protein>
<dbReference type="GO" id="GO:0000976">
    <property type="term" value="F:transcription cis-regulatory region binding"/>
    <property type="evidence" value="ECO:0007669"/>
    <property type="project" value="TreeGrafter"/>
</dbReference>
<evidence type="ECO:0000259" key="5">
    <source>
        <dbReference type="PROSITE" id="PS50977"/>
    </source>
</evidence>
<evidence type="ECO:0000256" key="4">
    <source>
        <dbReference type="PROSITE-ProRule" id="PRU00335"/>
    </source>
</evidence>
<name>A0A142NM92_BRELN</name>
<evidence type="ECO:0000256" key="1">
    <source>
        <dbReference type="ARBA" id="ARBA00023015"/>
    </source>
</evidence>
<dbReference type="PANTHER" id="PTHR30055">
    <property type="entry name" value="HTH-TYPE TRANSCRIPTIONAL REGULATOR RUTR"/>
    <property type="match status" value="1"/>
</dbReference>
<dbReference type="KEGG" id="bly:A2T55_06640"/>
<keyword evidence="1" id="KW-0805">Transcription regulation</keyword>